<feature type="domain" description="PAC" evidence="1">
    <location>
        <begin position="264"/>
        <end position="315"/>
    </location>
</feature>
<evidence type="ECO:0000259" key="2">
    <source>
        <dbReference type="PROSITE" id="PS50887"/>
    </source>
</evidence>
<dbReference type="Pfam" id="PF08447">
    <property type="entry name" value="PAS_3"/>
    <property type="match status" value="1"/>
</dbReference>
<dbReference type="SUPFAM" id="SSF55785">
    <property type="entry name" value="PYP-like sensor domain (PAS domain)"/>
    <property type="match status" value="1"/>
</dbReference>
<dbReference type="NCBIfam" id="TIGR00254">
    <property type="entry name" value="GGDEF"/>
    <property type="match status" value="1"/>
</dbReference>
<dbReference type="Gene3D" id="3.30.70.270">
    <property type="match status" value="1"/>
</dbReference>
<comment type="caution">
    <text evidence="3">The sequence shown here is derived from an EMBL/GenBank/DDBJ whole genome shotgun (WGS) entry which is preliminary data.</text>
</comment>
<dbReference type="PANTHER" id="PTHR43102">
    <property type="entry name" value="SLR1143 PROTEIN"/>
    <property type="match status" value="1"/>
</dbReference>
<gene>
    <name evidence="3" type="ORF">DI544_10110</name>
</gene>
<dbReference type="InterPro" id="IPR029016">
    <property type="entry name" value="GAF-like_dom_sf"/>
</dbReference>
<dbReference type="Gene3D" id="3.30.450.40">
    <property type="match status" value="1"/>
</dbReference>
<dbReference type="Pfam" id="PF01590">
    <property type="entry name" value="GAF"/>
    <property type="match status" value="1"/>
</dbReference>
<dbReference type="SMART" id="SM00267">
    <property type="entry name" value="GGDEF"/>
    <property type="match status" value="1"/>
</dbReference>
<dbReference type="InterPro" id="IPR003018">
    <property type="entry name" value="GAF"/>
</dbReference>
<evidence type="ECO:0000313" key="3">
    <source>
        <dbReference type="EMBL" id="PZQ59925.1"/>
    </source>
</evidence>
<dbReference type="AlphaFoldDB" id="A0A2W5PAL1"/>
<dbReference type="PROSITE" id="PS50887">
    <property type="entry name" value="GGDEF"/>
    <property type="match status" value="1"/>
</dbReference>
<dbReference type="InterPro" id="IPR035965">
    <property type="entry name" value="PAS-like_dom_sf"/>
</dbReference>
<dbReference type="NCBIfam" id="TIGR00229">
    <property type="entry name" value="sensory_box"/>
    <property type="match status" value="1"/>
</dbReference>
<feature type="domain" description="GGDEF" evidence="2">
    <location>
        <begin position="347"/>
        <end position="482"/>
    </location>
</feature>
<name>A0A2W5PAL1_9SPHN</name>
<dbReference type="SMART" id="SM00065">
    <property type="entry name" value="GAF"/>
    <property type="match status" value="1"/>
</dbReference>
<dbReference type="EMBL" id="QFQI01000007">
    <property type="protein sequence ID" value="PZQ59925.1"/>
    <property type="molecule type" value="Genomic_DNA"/>
</dbReference>
<dbReference type="Pfam" id="PF00990">
    <property type="entry name" value="GGDEF"/>
    <property type="match status" value="1"/>
</dbReference>
<dbReference type="PROSITE" id="PS50113">
    <property type="entry name" value="PAC"/>
    <property type="match status" value="1"/>
</dbReference>
<sequence>MDHGSAATISREEARRLAALQALALLDTEPEKEFDALVALAAGLLGCPTALLNLVDHDRIWIKARTTPGVREVERDIAFCTRTIATGGVTVIGDTLADEQFRDSPLVTEAGVRFYAGAALHVPDPDGVRRAVGTLCVIDNAPRSPAPAELAALAHLATLAEALLEARRTALKAIHIATTGEELVTRLARQDHIFRQAEQLAAIGSWRLSIDDRALEWSDNVYRIHGLPVGQKPLLSDALRFYSPADRAVVADTLETAIAASRPFSIEAVIVTADGRQRRVRAMGDPECVDGRLVAMVGVFQDITERHALETQLRRSADTDALTGIANRAAFDRELQAAMERARRSRTPLHLVLIDLDGFKAINDTLGHGAGDDVLRLTGAALSEPWLTGSVAARIGGDEFALIVEDATLARDLPLLRERIENVLRVSVEANGVTMTSAGSVGIAAFDDDCHSLRDFARRADAILYAAKRERVGSRRFADRRRAA</sequence>
<dbReference type="InterPro" id="IPR000160">
    <property type="entry name" value="GGDEF_dom"/>
</dbReference>
<organism evidence="3 4">
    <name type="scientific">Sphingomonas taxi</name>
    <dbReference type="NCBI Taxonomy" id="1549858"/>
    <lineage>
        <taxon>Bacteria</taxon>
        <taxon>Pseudomonadati</taxon>
        <taxon>Pseudomonadota</taxon>
        <taxon>Alphaproteobacteria</taxon>
        <taxon>Sphingomonadales</taxon>
        <taxon>Sphingomonadaceae</taxon>
        <taxon>Sphingomonas</taxon>
    </lineage>
</organism>
<dbReference type="InterPro" id="IPR029787">
    <property type="entry name" value="Nucleotide_cyclase"/>
</dbReference>
<dbReference type="CDD" id="cd00130">
    <property type="entry name" value="PAS"/>
    <property type="match status" value="1"/>
</dbReference>
<evidence type="ECO:0000259" key="1">
    <source>
        <dbReference type="PROSITE" id="PS50113"/>
    </source>
</evidence>
<reference evidence="3 4" key="1">
    <citation type="submission" date="2017-08" db="EMBL/GenBank/DDBJ databases">
        <title>Infants hospitalized years apart are colonized by the same room-sourced microbial strains.</title>
        <authorList>
            <person name="Brooks B."/>
            <person name="Olm M.R."/>
            <person name="Firek B.A."/>
            <person name="Baker R."/>
            <person name="Thomas B.C."/>
            <person name="Morowitz M.J."/>
            <person name="Banfield J.F."/>
        </authorList>
    </citation>
    <scope>NUCLEOTIDE SEQUENCE [LARGE SCALE GENOMIC DNA]</scope>
    <source>
        <strain evidence="3">S2_005_001_R1_22</strain>
    </source>
</reference>
<evidence type="ECO:0000313" key="4">
    <source>
        <dbReference type="Proteomes" id="UP000249229"/>
    </source>
</evidence>
<dbReference type="CDD" id="cd01949">
    <property type="entry name" value="GGDEF"/>
    <property type="match status" value="1"/>
</dbReference>
<dbReference type="Proteomes" id="UP000249229">
    <property type="component" value="Unassembled WGS sequence"/>
</dbReference>
<dbReference type="InterPro" id="IPR043128">
    <property type="entry name" value="Rev_trsase/Diguanyl_cyclase"/>
</dbReference>
<proteinExistence type="predicted"/>
<dbReference type="InterPro" id="IPR000014">
    <property type="entry name" value="PAS"/>
</dbReference>
<protein>
    <submittedName>
        <fullName evidence="3">Sensor domain-containing diguanylate cyclase</fullName>
    </submittedName>
</protein>
<dbReference type="Gene3D" id="2.10.70.100">
    <property type="match status" value="1"/>
</dbReference>
<accession>A0A2W5PAL1</accession>
<dbReference type="InterPro" id="IPR000700">
    <property type="entry name" value="PAS-assoc_C"/>
</dbReference>
<dbReference type="Gene3D" id="3.30.450.20">
    <property type="entry name" value="PAS domain"/>
    <property type="match status" value="1"/>
</dbReference>
<dbReference type="PANTHER" id="PTHR43102:SF2">
    <property type="entry name" value="GAF DOMAIN-CONTAINING PROTEIN"/>
    <property type="match status" value="1"/>
</dbReference>
<dbReference type="SUPFAM" id="SSF55781">
    <property type="entry name" value="GAF domain-like"/>
    <property type="match status" value="1"/>
</dbReference>
<dbReference type="InterPro" id="IPR013655">
    <property type="entry name" value="PAS_fold_3"/>
</dbReference>
<dbReference type="SUPFAM" id="SSF55073">
    <property type="entry name" value="Nucleotide cyclase"/>
    <property type="match status" value="1"/>
</dbReference>